<evidence type="ECO:0000259" key="4">
    <source>
        <dbReference type="SMART" id="SM00322"/>
    </source>
</evidence>
<dbReference type="InterPro" id="IPR036612">
    <property type="entry name" value="KH_dom_type_1_sf"/>
</dbReference>
<feature type="compositionally biased region" description="Basic and acidic residues" evidence="3">
    <location>
        <begin position="421"/>
        <end position="434"/>
    </location>
</feature>
<proteinExistence type="predicted"/>
<dbReference type="CDD" id="cd00105">
    <property type="entry name" value="KH-I"/>
    <property type="match status" value="1"/>
</dbReference>
<feature type="domain" description="K Homology" evidence="4">
    <location>
        <begin position="84"/>
        <end position="158"/>
    </location>
</feature>
<feature type="compositionally biased region" description="Basic and acidic residues" evidence="3">
    <location>
        <begin position="501"/>
        <end position="530"/>
    </location>
</feature>
<dbReference type="PROSITE" id="PS50084">
    <property type="entry name" value="KH_TYPE_1"/>
    <property type="match status" value="1"/>
</dbReference>
<keyword evidence="5" id="KW-1185">Reference proteome</keyword>
<evidence type="ECO:0000256" key="2">
    <source>
        <dbReference type="SAM" id="Coils"/>
    </source>
</evidence>
<evidence type="ECO:0000256" key="1">
    <source>
        <dbReference type="PROSITE-ProRule" id="PRU00117"/>
    </source>
</evidence>
<dbReference type="Proteomes" id="UP000887560">
    <property type="component" value="Unplaced"/>
</dbReference>
<feature type="compositionally biased region" description="Basic and acidic residues" evidence="3">
    <location>
        <begin position="559"/>
        <end position="570"/>
    </location>
</feature>
<accession>A0A915NLE8</accession>
<feature type="compositionally biased region" description="Acidic residues" evidence="3">
    <location>
        <begin position="590"/>
        <end position="601"/>
    </location>
</feature>
<dbReference type="SMART" id="SM00322">
    <property type="entry name" value="KH"/>
    <property type="match status" value="1"/>
</dbReference>
<protein>
    <submittedName>
        <fullName evidence="6">K Homology domain-containing protein</fullName>
    </submittedName>
</protein>
<name>A0A915NLE8_9BILA</name>
<sequence length="703" mass="81787">MNDYKIFEEIFIPIKIADYIIEKISSKVFLKWKEFGCKIEPCAESKAIWIIMNGTEDENDDRFEKIFKILKFAEEANENEKLHFKISTRILIPNQKCGYVVGRNGSTLKKIENDFNVIAQMDVGHLDRVPEGFGRVILKGTKMDGIRSARLHINYMVRVALDLNPYGPADGKRISVLGKTALVEERFKMPLFSVFSEEQKKQFREIQKTSKVNFIVDKEDKPLDGRFLVLKGELTKYSPVEEEKTSPQTNTFLSFLGDQLTTFPSTDFVVPYPNFLGTELDVNLVFLGDNKAQYNEGRTLRIIGKTDNKVQLAKLFIQREFIEKWSSKYNNNLTDLDRRRVDNKGNDWGSFVEDSQMEVLVPQNIAKIMIRIKIKFGLTSYQLHCSRPDGFQLVCLKGSTQALEKASKQLDLMIKKYSKENGEGSVDRSLREEMNWSEENEGLNGDEESGNEVNIFMNGNDEKNKMEEEGGDEVEKENKEEKEVEEGRNEEKKSKNNGGSEESKGWEEEKSEKENENEWEGGRTDEKENEDKEDDEFEREGGRTDEKENEDKEDDEFEREGGRTDEKENEDKEDDEFEWRSLVNINEVIEKEDELEEDDDQTTLGGVFNNERRESFTSEAEEAIDANEKRKDRYILMLDDFLEQMSKREEAKDRENALLHRQVQRLKNKIFELEAAQSVTVNKRTQKRGKRYNARKKINTKLI</sequence>
<keyword evidence="1" id="KW-0694">RNA-binding</keyword>
<evidence type="ECO:0000313" key="5">
    <source>
        <dbReference type="Proteomes" id="UP000887560"/>
    </source>
</evidence>
<dbReference type="GO" id="GO:0003723">
    <property type="term" value="F:RNA binding"/>
    <property type="evidence" value="ECO:0007669"/>
    <property type="project" value="UniProtKB-UniRule"/>
</dbReference>
<evidence type="ECO:0000313" key="6">
    <source>
        <dbReference type="WBParaSite" id="scf7180000418755.g2874"/>
    </source>
</evidence>
<dbReference type="AlphaFoldDB" id="A0A915NLE8"/>
<feature type="compositionally biased region" description="Basic and acidic residues" evidence="3">
    <location>
        <begin position="539"/>
        <end position="550"/>
    </location>
</feature>
<evidence type="ECO:0000256" key="3">
    <source>
        <dbReference type="SAM" id="MobiDB-lite"/>
    </source>
</evidence>
<dbReference type="InterPro" id="IPR004088">
    <property type="entry name" value="KH_dom_type_1"/>
</dbReference>
<feature type="compositionally biased region" description="Basic and acidic residues" evidence="3">
    <location>
        <begin position="476"/>
        <end position="494"/>
    </location>
</feature>
<feature type="coiled-coil region" evidence="2">
    <location>
        <begin position="649"/>
        <end position="676"/>
    </location>
</feature>
<dbReference type="SUPFAM" id="SSF54791">
    <property type="entry name" value="Eukaryotic type KH-domain (KH-domain type I)"/>
    <property type="match status" value="1"/>
</dbReference>
<dbReference type="WBParaSite" id="scf7180000418755.g2874">
    <property type="protein sequence ID" value="scf7180000418755.g2874"/>
    <property type="gene ID" value="scf7180000418755.g2874"/>
</dbReference>
<dbReference type="Gene3D" id="3.30.310.210">
    <property type="match status" value="1"/>
</dbReference>
<dbReference type="Pfam" id="PF00013">
    <property type="entry name" value="KH_1"/>
    <property type="match status" value="1"/>
</dbReference>
<feature type="compositionally biased region" description="Acidic residues" evidence="3">
    <location>
        <begin position="435"/>
        <end position="450"/>
    </location>
</feature>
<dbReference type="InterPro" id="IPR004087">
    <property type="entry name" value="KH_dom"/>
</dbReference>
<keyword evidence="2" id="KW-0175">Coiled coil</keyword>
<organism evidence="5 6">
    <name type="scientific">Meloidogyne floridensis</name>
    <dbReference type="NCBI Taxonomy" id="298350"/>
    <lineage>
        <taxon>Eukaryota</taxon>
        <taxon>Metazoa</taxon>
        <taxon>Ecdysozoa</taxon>
        <taxon>Nematoda</taxon>
        <taxon>Chromadorea</taxon>
        <taxon>Rhabditida</taxon>
        <taxon>Tylenchina</taxon>
        <taxon>Tylenchomorpha</taxon>
        <taxon>Tylenchoidea</taxon>
        <taxon>Meloidogynidae</taxon>
        <taxon>Meloidogyninae</taxon>
        <taxon>Meloidogyne</taxon>
    </lineage>
</organism>
<feature type="region of interest" description="Disordered" evidence="3">
    <location>
        <begin position="421"/>
        <end position="624"/>
    </location>
</feature>
<reference evidence="6" key="1">
    <citation type="submission" date="2022-11" db="UniProtKB">
        <authorList>
            <consortium name="WormBaseParasite"/>
        </authorList>
    </citation>
    <scope>IDENTIFICATION</scope>
</reference>